<proteinExistence type="predicted"/>
<dbReference type="InterPro" id="IPR041698">
    <property type="entry name" value="Methyltransf_25"/>
</dbReference>
<dbReference type="CDD" id="cd02440">
    <property type="entry name" value="AdoMet_MTases"/>
    <property type="match status" value="1"/>
</dbReference>
<dbReference type="GO" id="GO:0032259">
    <property type="term" value="P:methylation"/>
    <property type="evidence" value="ECO:0007669"/>
    <property type="project" value="UniProtKB-KW"/>
</dbReference>
<dbReference type="PANTHER" id="PTHR43861">
    <property type="entry name" value="TRANS-ACONITATE 2-METHYLTRANSFERASE-RELATED"/>
    <property type="match status" value="1"/>
</dbReference>
<sequence>MKPVEIGEAYDKIAHLWERASFNRKNGVEQHRRAFKFAKNRGKALDIGCGCSGRFIDLMIEEGFEPTGLDVSTKMLDLARRRHPNVEFIHSDICIHQPLEKYDFITAWDSIWHIPLDEQRAVITKIIGSLSIGGVFIFSFGGTDQPGAHTDDFMGPEVYYSSLGTQGFLSLMLELGCTIRHLEFDQYPELHTYMIVEKS</sequence>
<dbReference type="RefSeq" id="WP_053407381.1">
    <property type="nucleotide sequence ID" value="NZ_DAIPHI010000154.1"/>
</dbReference>
<comment type="caution">
    <text evidence="3">The sequence shown here is derived from an EMBL/GenBank/DDBJ whole genome shotgun (WGS) entry which is preliminary data.</text>
</comment>
<dbReference type="Pfam" id="PF13649">
    <property type="entry name" value="Methyltransf_25"/>
    <property type="match status" value="1"/>
</dbReference>
<dbReference type="Gene3D" id="3.40.50.150">
    <property type="entry name" value="Vaccinia Virus protein VP39"/>
    <property type="match status" value="1"/>
</dbReference>
<dbReference type="AlphaFoldDB" id="A0A0M0I5C3"/>
<evidence type="ECO:0000313" key="3">
    <source>
        <dbReference type="EMBL" id="KOO09128.1"/>
    </source>
</evidence>
<reference evidence="4" key="1">
    <citation type="submission" date="2015-08" db="EMBL/GenBank/DDBJ databases">
        <title>Vibrio galatheae sp. nov., a novel member of the Vibrionaceae family isolated from the Solomon Islands.</title>
        <authorList>
            <person name="Giubergia S."/>
            <person name="Machado H."/>
            <person name="Mateiu R.V."/>
            <person name="Gram L."/>
        </authorList>
    </citation>
    <scope>NUCLEOTIDE SEQUENCE [LARGE SCALE GENOMIC DNA]</scope>
    <source>
        <strain evidence="4">DSM 19134</strain>
    </source>
</reference>
<dbReference type="STRING" id="171383.AKJ31_01840"/>
<name>A0A0M0I5C3_9VIBR</name>
<evidence type="ECO:0000313" key="4">
    <source>
        <dbReference type="Proteomes" id="UP000037530"/>
    </source>
</evidence>
<dbReference type="GO" id="GO:0008168">
    <property type="term" value="F:methyltransferase activity"/>
    <property type="evidence" value="ECO:0007669"/>
    <property type="project" value="UniProtKB-KW"/>
</dbReference>
<keyword evidence="1 3" id="KW-0808">Transferase</keyword>
<gene>
    <name evidence="3" type="ORF">AKJ31_01840</name>
</gene>
<dbReference type="OrthoDB" id="6681190at2"/>
<evidence type="ECO:0000259" key="2">
    <source>
        <dbReference type="Pfam" id="PF13649"/>
    </source>
</evidence>
<dbReference type="Proteomes" id="UP000037530">
    <property type="component" value="Unassembled WGS sequence"/>
</dbReference>
<accession>A0A0M0I5C3</accession>
<evidence type="ECO:0000256" key="1">
    <source>
        <dbReference type="ARBA" id="ARBA00022679"/>
    </source>
</evidence>
<organism evidence="3 4">
    <name type="scientific">Vibrio hepatarius</name>
    <dbReference type="NCBI Taxonomy" id="171383"/>
    <lineage>
        <taxon>Bacteria</taxon>
        <taxon>Pseudomonadati</taxon>
        <taxon>Pseudomonadota</taxon>
        <taxon>Gammaproteobacteria</taxon>
        <taxon>Vibrionales</taxon>
        <taxon>Vibrionaceae</taxon>
        <taxon>Vibrio</taxon>
        <taxon>Vibrio oreintalis group</taxon>
    </lineage>
</organism>
<feature type="domain" description="Methyltransferase" evidence="2">
    <location>
        <begin position="45"/>
        <end position="134"/>
    </location>
</feature>
<dbReference type="InterPro" id="IPR029063">
    <property type="entry name" value="SAM-dependent_MTases_sf"/>
</dbReference>
<protein>
    <submittedName>
        <fullName evidence="3">Methyltransferase type 11</fullName>
    </submittedName>
</protein>
<dbReference type="PATRIC" id="fig|171383.3.peg.381"/>
<keyword evidence="3" id="KW-0489">Methyltransferase</keyword>
<dbReference type="EMBL" id="LHPI01000001">
    <property type="protein sequence ID" value="KOO09128.1"/>
    <property type="molecule type" value="Genomic_DNA"/>
</dbReference>
<keyword evidence="4" id="KW-1185">Reference proteome</keyword>
<dbReference type="SUPFAM" id="SSF53335">
    <property type="entry name" value="S-adenosyl-L-methionine-dependent methyltransferases"/>
    <property type="match status" value="1"/>
</dbReference>